<keyword evidence="1" id="KW-1133">Transmembrane helix</keyword>
<keyword evidence="1" id="KW-0472">Membrane</keyword>
<evidence type="ECO:0000256" key="1">
    <source>
        <dbReference type="SAM" id="Phobius"/>
    </source>
</evidence>
<dbReference type="AlphaFoldDB" id="A0A6B3NTE3"/>
<keyword evidence="5" id="KW-1185">Reference proteome</keyword>
<dbReference type="EMBL" id="JAAHBV010000308">
    <property type="protein sequence ID" value="NER60878.1"/>
    <property type="molecule type" value="Genomic_DNA"/>
</dbReference>
<protein>
    <submittedName>
        <fullName evidence="3">Uncharacterized protein</fullName>
    </submittedName>
</protein>
<reference evidence="4 5" key="1">
    <citation type="submission" date="2020-02" db="EMBL/GenBank/DDBJ databases">
        <title>Broccoli isolated Pseudomonas sp.</title>
        <authorList>
            <person name="Fujikawa T."/>
            <person name="Sawada H."/>
        </authorList>
    </citation>
    <scope>NUCLEOTIDE SEQUENCE [LARGE SCALE GENOMIC DNA]</scope>
    <source>
        <strain evidence="3 5">MAFF212427</strain>
        <strain evidence="2 4">MAFF212428</strain>
    </source>
</reference>
<dbReference type="EMBL" id="JAAHBU010000236">
    <property type="protein sequence ID" value="NER65196.1"/>
    <property type="molecule type" value="Genomic_DNA"/>
</dbReference>
<sequence>MSKDAVETFGRFVWEYSWLIADAVMVFVVLSMLLGYGELDAPSRVLLRGMLVGLWFYVWVSGFHLLLYIRHCDGADDSNNPGILPWWKSFPCYLIKGGIIGVLLWWSDKKGLLDWSA</sequence>
<accession>A0A6M0CTI2</accession>
<evidence type="ECO:0000313" key="2">
    <source>
        <dbReference type="EMBL" id="NER60878.1"/>
    </source>
</evidence>
<evidence type="ECO:0000313" key="5">
    <source>
        <dbReference type="Proteomes" id="UP000482634"/>
    </source>
</evidence>
<feature type="transmembrane region" description="Helical" evidence="1">
    <location>
        <begin position="46"/>
        <end position="69"/>
    </location>
</feature>
<feature type="transmembrane region" description="Helical" evidence="1">
    <location>
        <begin position="90"/>
        <end position="107"/>
    </location>
</feature>
<comment type="caution">
    <text evidence="3">The sequence shown here is derived from an EMBL/GenBank/DDBJ whole genome shotgun (WGS) entry which is preliminary data.</text>
</comment>
<dbReference type="Proteomes" id="UP000482634">
    <property type="component" value="Unassembled WGS sequence"/>
</dbReference>
<name>A0A6B3NTE3_9PSED</name>
<feature type="transmembrane region" description="Helical" evidence="1">
    <location>
        <begin position="12"/>
        <end position="34"/>
    </location>
</feature>
<accession>A0A6B3NTE3</accession>
<organism evidence="3 5">
    <name type="scientific">Pseudomonas brassicae</name>
    <dbReference type="NCBI Taxonomy" id="2708063"/>
    <lineage>
        <taxon>Bacteria</taxon>
        <taxon>Pseudomonadati</taxon>
        <taxon>Pseudomonadota</taxon>
        <taxon>Gammaproteobacteria</taxon>
        <taxon>Pseudomonadales</taxon>
        <taxon>Pseudomonadaceae</taxon>
        <taxon>Pseudomonas</taxon>
    </lineage>
</organism>
<dbReference type="Proteomes" id="UP000480410">
    <property type="component" value="Unassembled WGS sequence"/>
</dbReference>
<gene>
    <name evidence="2" type="ORF">G3435_14655</name>
    <name evidence="3" type="ORF">G3436_16640</name>
</gene>
<keyword evidence="1" id="KW-0812">Transmembrane</keyword>
<evidence type="ECO:0000313" key="3">
    <source>
        <dbReference type="EMBL" id="NER65196.1"/>
    </source>
</evidence>
<evidence type="ECO:0000313" key="4">
    <source>
        <dbReference type="Proteomes" id="UP000480410"/>
    </source>
</evidence>
<proteinExistence type="predicted"/>
<dbReference type="RefSeq" id="WP_163947034.1">
    <property type="nucleotide sequence ID" value="NZ_JAAHBU010000236.1"/>
</dbReference>